<dbReference type="EMBL" id="CP014143">
    <property type="protein sequence ID" value="AOS97913.1"/>
    <property type="molecule type" value="Genomic_DNA"/>
</dbReference>
<dbReference type="InterPro" id="IPR006869">
    <property type="entry name" value="DUF547"/>
</dbReference>
<keyword evidence="3" id="KW-1185">Reference proteome</keyword>
<proteinExistence type="predicted"/>
<dbReference type="PANTHER" id="PTHR46361:SF3">
    <property type="entry name" value="ELECTRON CARRIER_ PROTEIN DISULFIDE OXIDOREDUCTASE"/>
    <property type="match status" value="1"/>
</dbReference>
<name>A0A1C9W9Z9_9GAMM</name>
<dbReference type="STRING" id="1769779.AUP74_02516"/>
<evidence type="ECO:0000313" key="3">
    <source>
        <dbReference type="Proteomes" id="UP000095672"/>
    </source>
</evidence>
<feature type="domain" description="DUF547" evidence="1">
    <location>
        <begin position="74"/>
        <end position="184"/>
    </location>
</feature>
<dbReference type="KEGG" id="micc:AUP74_02516"/>
<dbReference type="PANTHER" id="PTHR46361">
    <property type="entry name" value="ELECTRON CARRIER/ PROTEIN DISULFIDE OXIDOREDUCTASE"/>
    <property type="match status" value="1"/>
</dbReference>
<dbReference type="OrthoDB" id="526867at2"/>
<reference evidence="3" key="1">
    <citation type="submission" date="2016-01" db="EMBL/GenBank/DDBJ databases">
        <title>Complete genome sequence of Microbulbifer sp. CCB-MM1, a halophile isolated from Matang Mangrove Forest, Perak.</title>
        <authorList>
            <person name="Moh T.H."/>
            <person name="Dinesh B."/>
            <person name="Lau N.-S."/>
            <person name="Go F."/>
            <person name="Alexander Chong S.-C."/>
        </authorList>
    </citation>
    <scope>NUCLEOTIDE SEQUENCE [LARGE SCALE GENOMIC DNA]</scope>
    <source>
        <strain evidence="3">CCB-MM1</strain>
    </source>
</reference>
<dbReference type="AlphaFoldDB" id="A0A1C9W9Z9"/>
<dbReference type="Pfam" id="PF04784">
    <property type="entry name" value="DUF547"/>
    <property type="match status" value="1"/>
</dbReference>
<gene>
    <name evidence="2" type="ORF">AUP74_02516</name>
</gene>
<dbReference type="PATRIC" id="fig|1769779.3.peg.2506"/>
<sequence>MWRLLVLLFCFFPLTAVGARFDHRDWSELLARHVDVREGGKVSLVDYRGMATNRAQLEHYLDALARVPQAEYARWAENEQLAFLINLYNAATIELILQRYPELDSIRDLGSWFRSPWKRDFIALFGRQYSLDDIEHGMIRADFTDPRIHFAVNCASIGCPMLRESAYTGSELNEQLEEQTQRFLGDRSRNRASENALELSAIFKWYRDDFARGWRGHHSLSEFLYDYRQALGLSSRQARALQENKLAIRFLDYDWRLNDVAGAPH</sequence>
<evidence type="ECO:0000259" key="1">
    <source>
        <dbReference type="Pfam" id="PF04784"/>
    </source>
</evidence>
<dbReference type="RefSeq" id="WP_069947860.1">
    <property type="nucleotide sequence ID" value="NZ_CP014143.1"/>
</dbReference>
<accession>A0A1C9W9Z9</accession>
<protein>
    <recommendedName>
        <fullName evidence="1">DUF547 domain-containing protein</fullName>
    </recommendedName>
</protein>
<evidence type="ECO:0000313" key="2">
    <source>
        <dbReference type="EMBL" id="AOS97913.1"/>
    </source>
</evidence>
<organism evidence="2 3">
    <name type="scientific">Microbulbifer aggregans</name>
    <dbReference type="NCBI Taxonomy" id="1769779"/>
    <lineage>
        <taxon>Bacteria</taxon>
        <taxon>Pseudomonadati</taxon>
        <taxon>Pseudomonadota</taxon>
        <taxon>Gammaproteobacteria</taxon>
        <taxon>Cellvibrionales</taxon>
        <taxon>Microbulbiferaceae</taxon>
        <taxon>Microbulbifer</taxon>
    </lineage>
</organism>
<dbReference type="Proteomes" id="UP000095672">
    <property type="component" value="Chromosome"/>
</dbReference>